<reference evidence="2 3" key="1">
    <citation type="journal article" date="2024" name="Insects">
        <title>An Improved Chromosome-Level Genome Assembly of the Firefly Pyrocoelia pectoralis.</title>
        <authorList>
            <person name="Fu X."/>
            <person name="Meyer-Rochow V.B."/>
            <person name="Ballantyne L."/>
            <person name="Zhu X."/>
        </authorList>
    </citation>
    <scope>NUCLEOTIDE SEQUENCE [LARGE SCALE GENOMIC DNA]</scope>
    <source>
        <strain evidence="2">XCY_ONT2</strain>
    </source>
</reference>
<dbReference type="Proteomes" id="UP001329430">
    <property type="component" value="Chromosome 6"/>
</dbReference>
<dbReference type="PANTHER" id="PTHR21381">
    <property type="entry name" value="ZGC:162297"/>
    <property type="match status" value="1"/>
</dbReference>
<dbReference type="Gene3D" id="3.20.20.70">
    <property type="entry name" value="Aldolase class I"/>
    <property type="match status" value="1"/>
</dbReference>
<comment type="similarity">
    <text evidence="1">Belongs to the BtpA family.</text>
</comment>
<dbReference type="InterPro" id="IPR013785">
    <property type="entry name" value="Aldolase_TIM"/>
</dbReference>
<evidence type="ECO:0000256" key="1">
    <source>
        <dbReference type="ARBA" id="ARBA00006007"/>
    </source>
</evidence>
<dbReference type="PANTHER" id="PTHR21381:SF3">
    <property type="entry name" value="SGC REGION PROTEIN SGCQ-RELATED"/>
    <property type="match status" value="1"/>
</dbReference>
<proteinExistence type="inferred from homology"/>
<evidence type="ECO:0000313" key="2">
    <source>
        <dbReference type="EMBL" id="KAK5642570.1"/>
    </source>
</evidence>
<keyword evidence="3" id="KW-1185">Reference proteome</keyword>
<name>A0AAN7V613_9COLE</name>
<dbReference type="AlphaFoldDB" id="A0AAN7V613"/>
<evidence type="ECO:0000313" key="3">
    <source>
        <dbReference type="Proteomes" id="UP001329430"/>
    </source>
</evidence>
<dbReference type="NCBIfam" id="TIGR00259">
    <property type="entry name" value="thylakoid_BtpA"/>
    <property type="match status" value="1"/>
</dbReference>
<protein>
    <submittedName>
        <fullName evidence="2">Uncharacterized protein</fullName>
    </submittedName>
</protein>
<sequence length="284" mass="31025">MLKFKRLFPNKCSIIGMIHAGALPGTPLYGGSIESIVDNACIETEILIKHQVDGIIVENMHDVPYVQSKHFGPEIVATITKVCERVRTIVPTSIPCGIQILAGGNREAVAVAKVTNFNFIRSEGFVFSHIADEGIMDADAGLLLRYRKAIDAENVLIFTDIKKKHSSHTITSDVSLVETAHAAEFFCSDGVILTGTATGKPANIKELQDLKHNCNLPVIVGSGVTCDNVTEYFMADALIIGSHFKNNGNWMECVSPERVKKFMQIVKAARGWCNFSYGDFSFSG</sequence>
<gene>
    <name evidence="2" type="ORF">RI129_008737</name>
</gene>
<comment type="caution">
    <text evidence="2">The sequence shown here is derived from an EMBL/GenBank/DDBJ whole genome shotgun (WGS) entry which is preliminary data.</text>
</comment>
<dbReference type="SUPFAM" id="SSF51366">
    <property type="entry name" value="Ribulose-phoshate binding barrel"/>
    <property type="match status" value="1"/>
</dbReference>
<dbReference type="InterPro" id="IPR011060">
    <property type="entry name" value="RibuloseP-bd_barrel"/>
</dbReference>
<dbReference type="PIRSF" id="PIRSF005956">
    <property type="entry name" value="BtpA"/>
    <property type="match status" value="1"/>
</dbReference>
<dbReference type="EMBL" id="JAVRBK010000006">
    <property type="protein sequence ID" value="KAK5642570.1"/>
    <property type="molecule type" value="Genomic_DNA"/>
</dbReference>
<organism evidence="2 3">
    <name type="scientific">Pyrocoelia pectoralis</name>
    <dbReference type="NCBI Taxonomy" id="417401"/>
    <lineage>
        <taxon>Eukaryota</taxon>
        <taxon>Metazoa</taxon>
        <taxon>Ecdysozoa</taxon>
        <taxon>Arthropoda</taxon>
        <taxon>Hexapoda</taxon>
        <taxon>Insecta</taxon>
        <taxon>Pterygota</taxon>
        <taxon>Neoptera</taxon>
        <taxon>Endopterygota</taxon>
        <taxon>Coleoptera</taxon>
        <taxon>Polyphaga</taxon>
        <taxon>Elateriformia</taxon>
        <taxon>Elateroidea</taxon>
        <taxon>Lampyridae</taxon>
        <taxon>Lampyrinae</taxon>
        <taxon>Pyrocoelia</taxon>
    </lineage>
</organism>
<dbReference type="InterPro" id="IPR005137">
    <property type="entry name" value="BtpA"/>
</dbReference>
<accession>A0AAN7V613</accession>
<dbReference type="Pfam" id="PF03437">
    <property type="entry name" value="BtpA"/>
    <property type="match status" value="1"/>
</dbReference>